<name>A0AAN8YTC2_9MAGN</name>
<dbReference type="GO" id="GO:0044183">
    <property type="term" value="F:protein folding chaperone"/>
    <property type="evidence" value="ECO:0007669"/>
    <property type="project" value="TreeGrafter"/>
</dbReference>
<evidence type="ECO:0000259" key="8">
    <source>
        <dbReference type="Pfam" id="PF05697"/>
    </source>
</evidence>
<keyword evidence="10" id="KW-1185">Reference proteome</keyword>
<keyword evidence="6" id="KW-0413">Isomerase</keyword>
<comment type="function">
    <text evidence="7">Involved in protein export. Acts as a chaperone by maintaining the newly synthesized protein in an open conformation. Functions as a peptidyl-prolyl cis-trans isomerase.</text>
</comment>
<dbReference type="EMBL" id="JBAMMX010000026">
    <property type="protein sequence ID" value="KAK6914504.1"/>
    <property type="molecule type" value="Genomic_DNA"/>
</dbReference>
<evidence type="ECO:0000313" key="9">
    <source>
        <dbReference type="EMBL" id="KAK6914504.1"/>
    </source>
</evidence>
<dbReference type="SUPFAM" id="SSF102735">
    <property type="entry name" value="Trigger factor ribosome-binding domain"/>
    <property type="match status" value="1"/>
</dbReference>
<sequence>MGSLTISTFGSELCRIRKNQSHCSVRRTPCNIVHLGGGPTCLNFIHKQGLYGRSSNFCNPYEGCLRRLLIPVCAVESGMEATITDPKDSLISLKKANIVVESLDEEKLQVRVDLPGEETQKVFDKVLTNLARSAPPIPGFRRQKGGKTSNVPKSFLLQMLGEDRVIKFVIQEIVSSTLADYEGLKVKDMKINTTQTAEELKSMFSPGNDFDFNATMELEKSEMDTPTTSSAGI</sequence>
<evidence type="ECO:0000256" key="1">
    <source>
        <dbReference type="ARBA" id="ARBA00000971"/>
    </source>
</evidence>
<dbReference type="GO" id="GO:0003755">
    <property type="term" value="F:peptidyl-prolyl cis-trans isomerase activity"/>
    <property type="evidence" value="ECO:0007669"/>
    <property type="project" value="UniProtKB-KW"/>
</dbReference>
<comment type="catalytic activity">
    <reaction evidence="1">
        <text>[protein]-peptidylproline (omega=180) = [protein]-peptidylproline (omega=0)</text>
        <dbReference type="Rhea" id="RHEA:16237"/>
        <dbReference type="Rhea" id="RHEA-COMP:10747"/>
        <dbReference type="Rhea" id="RHEA-COMP:10748"/>
        <dbReference type="ChEBI" id="CHEBI:83833"/>
        <dbReference type="ChEBI" id="CHEBI:83834"/>
        <dbReference type="EC" id="5.2.1.8"/>
    </reaction>
</comment>
<evidence type="ECO:0000256" key="3">
    <source>
        <dbReference type="ARBA" id="ARBA00013194"/>
    </source>
</evidence>
<dbReference type="EC" id="5.2.1.8" evidence="3"/>
<organism evidence="9 10">
    <name type="scientific">Dillenia turbinata</name>
    <dbReference type="NCBI Taxonomy" id="194707"/>
    <lineage>
        <taxon>Eukaryota</taxon>
        <taxon>Viridiplantae</taxon>
        <taxon>Streptophyta</taxon>
        <taxon>Embryophyta</taxon>
        <taxon>Tracheophyta</taxon>
        <taxon>Spermatophyta</taxon>
        <taxon>Magnoliopsida</taxon>
        <taxon>eudicotyledons</taxon>
        <taxon>Gunneridae</taxon>
        <taxon>Pentapetalae</taxon>
        <taxon>Dilleniales</taxon>
        <taxon>Dilleniaceae</taxon>
        <taxon>Dillenia</taxon>
    </lineage>
</organism>
<dbReference type="FunFam" id="3.30.70.1050:FF:000004">
    <property type="entry name" value="Trigger factor"/>
    <property type="match status" value="1"/>
</dbReference>
<evidence type="ECO:0000256" key="7">
    <source>
        <dbReference type="ARBA" id="ARBA00024849"/>
    </source>
</evidence>
<protein>
    <recommendedName>
        <fullName evidence="3">peptidylprolyl isomerase</fullName>
        <ecNumber evidence="3">5.2.1.8</ecNumber>
    </recommendedName>
</protein>
<dbReference type="InterPro" id="IPR005215">
    <property type="entry name" value="Trig_fac"/>
</dbReference>
<dbReference type="InterPro" id="IPR036611">
    <property type="entry name" value="Trigger_fac_ribosome-bd_sf"/>
</dbReference>
<evidence type="ECO:0000256" key="5">
    <source>
        <dbReference type="ARBA" id="ARBA00023186"/>
    </source>
</evidence>
<gene>
    <name evidence="9" type="ORF">RJ641_021825</name>
</gene>
<evidence type="ECO:0000256" key="4">
    <source>
        <dbReference type="ARBA" id="ARBA00023110"/>
    </source>
</evidence>
<feature type="domain" description="Trigger factor ribosome-binding bacterial" evidence="8">
    <location>
        <begin position="97"/>
        <end position="218"/>
    </location>
</feature>
<dbReference type="Gene3D" id="3.30.70.1050">
    <property type="entry name" value="Trigger factor ribosome-binding domain"/>
    <property type="match status" value="1"/>
</dbReference>
<keyword evidence="5" id="KW-0143">Chaperone</keyword>
<dbReference type="Pfam" id="PF05697">
    <property type="entry name" value="Trigger_N"/>
    <property type="match status" value="1"/>
</dbReference>
<dbReference type="GO" id="GO:0051083">
    <property type="term" value="P:'de novo' cotranslational protein folding"/>
    <property type="evidence" value="ECO:0007669"/>
    <property type="project" value="TreeGrafter"/>
</dbReference>
<keyword evidence="4" id="KW-0697">Rotamase</keyword>
<comment type="similarity">
    <text evidence="2">Belongs to the FKBP-type PPIase family. Tig subfamily.</text>
</comment>
<evidence type="ECO:0000256" key="6">
    <source>
        <dbReference type="ARBA" id="ARBA00023235"/>
    </source>
</evidence>
<dbReference type="GO" id="GO:0043335">
    <property type="term" value="P:protein unfolding"/>
    <property type="evidence" value="ECO:0007669"/>
    <property type="project" value="TreeGrafter"/>
</dbReference>
<evidence type="ECO:0000313" key="10">
    <source>
        <dbReference type="Proteomes" id="UP001370490"/>
    </source>
</evidence>
<dbReference type="AlphaFoldDB" id="A0AAN8YTC2"/>
<evidence type="ECO:0000256" key="2">
    <source>
        <dbReference type="ARBA" id="ARBA00005464"/>
    </source>
</evidence>
<dbReference type="InterPro" id="IPR008881">
    <property type="entry name" value="Trigger_fac_ribosome-bd_bac"/>
</dbReference>
<dbReference type="GO" id="GO:0015031">
    <property type="term" value="P:protein transport"/>
    <property type="evidence" value="ECO:0007669"/>
    <property type="project" value="InterPro"/>
</dbReference>
<reference evidence="9 10" key="1">
    <citation type="submission" date="2023-12" db="EMBL/GenBank/DDBJ databases">
        <title>A high-quality genome assembly for Dillenia turbinata (Dilleniales).</title>
        <authorList>
            <person name="Chanderbali A."/>
        </authorList>
    </citation>
    <scope>NUCLEOTIDE SEQUENCE [LARGE SCALE GENOMIC DNA]</scope>
    <source>
        <strain evidence="9">LSX21</strain>
        <tissue evidence="9">Leaf</tissue>
    </source>
</reference>
<dbReference type="Proteomes" id="UP001370490">
    <property type="component" value="Unassembled WGS sequence"/>
</dbReference>
<dbReference type="PANTHER" id="PTHR30560">
    <property type="entry name" value="TRIGGER FACTOR CHAPERONE AND PEPTIDYL-PROLYL CIS/TRANS ISOMERASE"/>
    <property type="match status" value="1"/>
</dbReference>
<accession>A0AAN8YTC2</accession>
<proteinExistence type="inferred from homology"/>
<comment type="caution">
    <text evidence="9">The sequence shown here is derived from an EMBL/GenBank/DDBJ whole genome shotgun (WGS) entry which is preliminary data.</text>
</comment>
<dbReference type="GO" id="GO:0043022">
    <property type="term" value="F:ribosome binding"/>
    <property type="evidence" value="ECO:0007669"/>
    <property type="project" value="TreeGrafter"/>
</dbReference>
<dbReference type="PANTHER" id="PTHR30560:SF4">
    <property type="entry name" value="OS01G0894700 PROTEIN"/>
    <property type="match status" value="1"/>
</dbReference>